<protein>
    <submittedName>
        <fullName evidence="2">Transposase</fullName>
    </submittedName>
</protein>
<keyword evidence="3" id="KW-1185">Reference proteome</keyword>
<dbReference type="Gene3D" id="3.30.70.1290">
    <property type="entry name" value="Transposase IS200-like"/>
    <property type="match status" value="1"/>
</dbReference>
<dbReference type="PANTHER" id="PTHR34322:SF2">
    <property type="entry name" value="TRANSPOSASE IS200-LIKE DOMAIN-CONTAINING PROTEIN"/>
    <property type="match status" value="1"/>
</dbReference>
<proteinExistence type="predicted"/>
<dbReference type="PANTHER" id="PTHR34322">
    <property type="entry name" value="TRANSPOSASE, Y1_TNP DOMAIN-CONTAINING"/>
    <property type="match status" value="1"/>
</dbReference>
<dbReference type="SUPFAM" id="SSF143422">
    <property type="entry name" value="Transposase IS200-like"/>
    <property type="match status" value="1"/>
</dbReference>
<name>A0ABZ0RKZ9_9BACT</name>
<reference evidence="2 3" key="1">
    <citation type="submission" date="2023-11" db="EMBL/GenBank/DDBJ databases">
        <title>Coraliomargarita sp. nov., isolated from marine algae.</title>
        <authorList>
            <person name="Lee J.K."/>
            <person name="Baek J.H."/>
            <person name="Kim J.M."/>
            <person name="Choi D.G."/>
            <person name="Jeon C.O."/>
        </authorList>
    </citation>
    <scope>NUCLEOTIDE SEQUENCE [LARGE SCALE GENOMIC DNA]</scope>
    <source>
        <strain evidence="2 3">J2-16</strain>
    </source>
</reference>
<evidence type="ECO:0000259" key="1">
    <source>
        <dbReference type="SMART" id="SM01321"/>
    </source>
</evidence>
<dbReference type="SMART" id="SM01321">
    <property type="entry name" value="Y1_Tnp"/>
    <property type="match status" value="1"/>
</dbReference>
<dbReference type="Pfam" id="PF01797">
    <property type="entry name" value="Y1_Tnp"/>
    <property type="match status" value="1"/>
</dbReference>
<dbReference type="InterPro" id="IPR036515">
    <property type="entry name" value="Transposase_17_sf"/>
</dbReference>
<dbReference type="InterPro" id="IPR002686">
    <property type="entry name" value="Transposase_17"/>
</dbReference>
<sequence>MRAKRLKVYGMDASYHCMTRTVNGEHLLGDREKEVLRKMIWQVADFCGVQVLTYCVMSNHFHVLVEVPEVTVVTDSELLRRYQVLYPKPTKYQEASIKVLEAELAAGGEEAEAVRRRLLARMGDVSEFMKTLKQRFTIWFNHSHKRFGPLWADRFKSVLVEGEGYPLKTMAAYIDLNPVRAGLVDDPKDYRFCGYAEAVIGREAAGYGLLRIWTDRIGSQQSVANALQAHRTLIFGKGGDPMQVKGQVMDRNQVSQVIEEQDGVLPRAAVLRCRIRYFTDGAILGSAEYVRGFVDSVQVERKRRHPPKVNPLRGAAWGDVTVLQSLRRRVFS</sequence>
<dbReference type="Proteomes" id="UP001324993">
    <property type="component" value="Chromosome"/>
</dbReference>
<feature type="domain" description="Transposase IS200-like" evidence="1">
    <location>
        <begin position="11"/>
        <end position="177"/>
    </location>
</feature>
<evidence type="ECO:0000313" key="2">
    <source>
        <dbReference type="EMBL" id="WPJ95602.1"/>
    </source>
</evidence>
<evidence type="ECO:0000313" key="3">
    <source>
        <dbReference type="Proteomes" id="UP001324993"/>
    </source>
</evidence>
<dbReference type="RefSeq" id="WP_319832481.1">
    <property type="nucleotide sequence ID" value="NZ_CP138858.1"/>
</dbReference>
<dbReference type="EMBL" id="CP138858">
    <property type="protein sequence ID" value="WPJ95602.1"/>
    <property type="molecule type" value="Genomic_DNA"/>
</dbReference>
<gene>
    <name evidence="2" type="ORF">SH580_19475</name>
</gene>
<accession>A0ABZ0RKZ9</accession>
<organism evidence="2 3">
    <name type="scientific">Coraliomargarita algicola</name>
    <dbReference type="NCBI Taxonomy" id="3092156"/>
    <lineage>
        <taxon>Bacteria</taxon>
        <taxon>Pseudomonadati</taxon>
        <taxon>Verrucomicrobiota</taxon>
        <taxon>Opitutia</taxon>
        <taxon>Puniceicoccales</taxon>
        <taxon>Coraliomargaritaceae</taxon>
        <taxon>Coraliomargarita</taxon>
    </lineage>
</organism>